<keyword evidence="5" id="KW-0964">Secreted</keyword>
<accession>A0ABV5ZFN4</accession>
<name>A0ABV5ZFN4_9GAMM</name>
<dbReference type="RefSeq" id="WP_027312794.1">
    <property type="nucleotide sequence ID" value="NZ_JBHLZN010000005.1"/>
</dbReference>
<dbReference type="Proteomes" id="UP001589628">
    <property type="component" value="Unassembled WGS sequence"/>
</dbReference>
<evidence type="ECO:0000259" key="7">
    <source>
        <dbReference type="Pfam" id="PF07195"/>
    </source>
</evidence>
<comment type="similarity">
    <text evidence="1 5">Belongs to the FliD family.</text>
</comment>
<dbReference type="PANTHER" id="PTHR30288:SF0">
    <property type="entry name" value="FLAGELLAR HOOK-ASSOCIATED PROTEIN 2"/>
    <property type="match status" value="1"/>
</dbReference>
<protein>
    <recommendedName>
        <fullName evidence="5">Flagellar hook-associated protein 2</fullName>
        <shortName evidence="5">HAP2</shortName>
    </recommendedName>
    <alternativeName>
        <fullName evidence="5">Flagellar cap protein</fullName>
    </alternativeName>
</protein>
<dbReference type="PANTHER" id="PTHR30288">
    <property type="entry name" value="FLAGELLAR CAP/ASSEMBLY PROTEIN FLID"/>
    <property type="match status" value="1"/>
</dbReference>
<dbReference type="InterPro" id="IPR010809">
    <property type="entry name" value="FliD_C"/>
</dbReference>
<comment type="function">
    <text evidence="5">Required for morphogenesis and for the elongation of the flagellar filament by facilitating polymerization of the flagellin monomers at the tip of growing filament. Forms a capping structure, which prevents flagellin subunits (transported through the central channel of the flagellum) from leaking out without polymerization at the distal end.</text>
</comment>
<proteinExistence type="inferred from homology"/>
<dbReference type="InterPro" id="IPR010810">
    <property type="entry name" value="Flagellin_hook_IN_motif"/>
</dbReference>
<keyword evidence="8" id="KW-0966">Cell projection</keyword>
<dbReference type="InterPro" id="IPR040026">
    <property type="entry name" value="FliD"/>
</dbReference>
<evidence type="ECO:0000313" key="9">
    <source>
        <dbReference type="Proteomes" id="UP001589628"/>
    </source>
</evidence>
<comment type="caution">
    <text evidence="8">The sequence shown here is derived from an EMBL/GenBank/DDBJ whole genome shotgun (WGS) entry which is preliminary data.</text>
</comment>
<comment type="subunit">
    <text evidence="2 5">Homopentamer.</text>
</comment>
<dbReference type="Pfam" id="PF02465">
    <property type="entry name" value="FliD_N"/>
    <property type="match status" value="1"/>
</dbReference>
<dbReference type="Pfam" id="PF07196">
    <property type="entry name" value="Flagellin_IN"/>
    <property type="match status" value="1"/>
</dbReference>
<evidence type="ECO:0000313" key="8">
    <source>
        <dbReference type="EMBL" id="MFB9887640.1"/>
    </source>
</evidence>
<keyword evidence="3" id="KW-0175">Coiled coil</keyword>
<evidence type="ECO:0000256" key="5">
    <source>
        <dbReference type="RuleBase" id="RU362066"/>
    </source>
</evidence>
<evidence type="ECO:0000259" key="6">
    <source>
        <dbReference type="Pfam" id="PF02465"/>
    </source>
</evidence>
<evidence type="ECO:0000256" key="1">
    <source>
        <dbReference type="ARBA" id="ARBA00009764"/>
    </source>
</evidence>
<keyword evidence="4 5" id="KW-0975">Bacterial flagellum</keyword>
<evidence type="ECO:0000256" key="2">
    <source>
        <dbReference type="ARBA" id="ARBA00011255"/>
    </source>
</evidence>
<evidence type="ECO:0000256" key="3">
    <source>
        <dbReference type="ARBA" id="ARBA00023054"/>
    </source>
</evidence>
<comment type="subcellular location">
    <subcellularLocation>
        <location evidence="5">Secreted</location>
    </subcellularLocation>
    <subcellularLocation>
        <location evidence="5">Bacterial flagellum</location>
    </subcellularLocation>
</comment>
<sequence>MSGLTALGVGSGLPLEDLVKQLVASERDPKVKRLDSQKSTIEVSLSGIGKIRSALSKFQSSLDTLKSANNLLTRKATVTHPDNLKPFDVTTTSSATTGSYSIEVKALAKGTRAETANGSFANSDSVVSSTAGQLTFSADGKSFNVNVAAGMTLSQLREAINTASDNIGVSANIINTGDAAVGSKLVITSSITGDPATKQLSITNNNAELDKVSTVATGGGTTLSVTSSQRAHVTIDNVDAYADTNKMENVIQNTTLNLKELTNTKAATLDIAVDKDTVKGHIEAFVKNYNELVTTINDLTKPGTLSTDGKSLTGGGALNGNSMVRGLMGQLNSQLAGTVSGADASLNSLFALGISMTADGKMEISSTNSYGGKTGSARLEDALTGSFDKISQLFSGDNGLAAQLESKVKSYTEAGGILASQEKVFNSRLTLVNTERANLDKYMESYEKTLRERYAALDKVLAQMNSTSSYLSSQLASLPGFSTQRN</sequence>
<keyword evidence="8" id="KW-0282">Flagellum</keyword>
<feature type="domain" description="Flagellar hook-associated protein 2 N-terminal" evidence="6">
    <location>
        <begin position="11"/>
        <end position="109"/>
    </location>
</feature>
<keyword evidence="8" id="KW-0969">Cilium</keyword>
<reference evidence="8 9" key="1">
    <citation type="submission" date="2024-09" db="EMBL/GenBank/DDBJ databases">
        <authorList>
            <person name="Sun Q."/>
            <person name="Mori K."/>
        </authorList>
    </citation>
    <scope>NUCLEOTIDE SEQUENCE [LARGE SCALE GENOMIC DNA]</scope>
    <source>
        <strain evidence="8 9">ATCC 51285</strain>
    </source>
</reference>
<dbReference type="Pfam" id="PF07195">
    <property type="entry name" value="FliD_C"/>
    <property type="match status" value="1"/>
</dbReference>
<organism evidence="8 9">
    <name type="scientific">Balneatrix alpica</name>
    <dbReference type="NCBI Taxonomy" id="75684"/>
    <lineage>
        <taxon>Bacteria</taxon>
        <taxon>Pseudomonadati</taxon>
        <taxon>Pseudomonadota</taxon>
        <taxon>Gammaproteobacteria</taxon>
        <taxon>Oceanospirillales</taxon>
        <taxon>Balneatrichaceae</taxon>
        <taxon>Balneatrix</taxon>
    </lineage>
</organism>
<gene>
    <name evidence="8" type="primary">fliD</name>
    <name evidence="8" type="ORF">ACFFLH_14555</name>
</gene>
<keyword evidence="9" id="KW-1185">Reference proteome</keyword>
<evidence type="ECO:0000256" key="4">
    <source>
        <dbReference type="ARBA" id="ARBA00023143"/>
    </source>
</evidence>
<feature type="domain" description="Flagellar hook-associated protein 2 C-terminal" evidence="7">
    <location>
        <begin position="229"/>
        <end position="466"/>
    </location>
</feature>
<dbReference type="EMBL" id="JBHLZN010000005">
    <property type="protein sequence ID" value="MFB9887640.1"/>
    <property type="molecule type" value="Genomic_DNA"/>
</dbReference>
<dbReference type="InterPro" id="IPR003481">
    <property type="entry name" value="FliD_N"/>
</dbReference>